<dbReference type="GO" id="GO:0004089">
    <property type="term" value="F:carbonate dehydratase activity"/>
    <property type="evidence" value="ECO:0007669"/>
    <property type="project" value="UniProtKB-EC"/>
</dbReference>
<evidence type="ECO:0000256" key="6">
    <source>
        <dbReference type="ARBA" id="ARBA00048348"/>
    </source>
</evidence>
<comment type="caution">
    <text evidence="9">The sequence shown here is derived from an EMBL/GenBank/DDBJ whole genome shotgun (WGS) entry which is preliminary data.</text>
</comment>
<evidence type="ECO:0000256" key="2">
    <source>
        <dbReference type="ARBA" id="ARBA00012925"/>
    </source>
</evidence>
<evidence type="ECO:0000256" key="7">
    <source>
        <dbReference type="SAM" id="SignalP"/>
    </source>
</evidence>
<keyword evidence="10" id="KW-1185">Reference proteome</keyword>
<dbReference type="Pfam" id="PF00194">
    <property type="entry name" value="Carb_anhydrase"/>
    <property type="match status" value="1"/>
</dbReference>
<dbReference type="InterPro" id="IPR036398">
    <property type="entry name" value="CA_dom_sf"/>
</dbReference>
<dbReference type="SMART" id="SM01057">
    <property type="entry name" value="Carb_anhydrase"/>
    <property type="match status" value="1"/>
</dbReference>
<feature type="signal peptide" evidence="7">
    <location>
        <begin position="1"/>
        <end position="20"/>
    </location>
</feature>
<dbReference type="AlphaFoldDB" id="A0AAJ0FWF5"/>
<reference evidence="9" key="1">
    <citation type="submission" date="2023-06" db="EMBL/GenBank/DDBJ databases">
        <title>Conoideocrella luteorostrata (Hypocreales: Clavicipitaceae), a potential biocontrol fungus for elongate hemlock scale in United States Christmas tree production areas.</title>
        <authorList>
            <person name="Barrett H."/>
            <person name="Lovett B."/>
            <person name="Macias A.M."/>
            <person name="Stajich J.E."/>
            <person name="Kasson M.T."/>
        </authorList>
    </citation>
    <scope>NUCLEOTIDE SEQUENCE</scope>
    <source>
        <strain evidence="9">ARSEF 14590</strain>
    </source>
</reference>
<evidence type="ECO:0000256" key="5">
    <source>
        <dbReference type="ARBA" id="ARBA00023239"/>
    </source>
</evidence>
<dbReference type="CDD" id="cd03124">
    <property type="entry name" value="alpha_CA_prokaryotic_like"/>
    <property type="match status" value="1"/>
</dbReference>
<dbReference type="Proteomes" id="UP001251528">
    <property type="component" value="Unassembled WGS sequence"/>
</dbReference>
<evidence type="ECO:0000259" key="8">
    <source>
        <dbReference type="PROSITE" id="PS51144"/>
    </source>
</evidence>
<comment type="catalytic activity">
    <reaction evidence="6">
        <text>hydrogencarbonate + H(+) = CO2 + H2O</text>
        <dbReference type="Rhea" id="RHEA:10748"/>
        <dbReference type="ChEBI" id="CHEBI:15377"/>
        <dbReference type="ChEBI" id="CHEBI:15378"/>
        <dbReference type="ChEBI" id="CHEBI:16526"/>
        <dbReference type="ChEBI" id="CHEBI:17544"/>
        <dbReference type="EC" id="4.2.1.1"/>
    </reaction>
</comment>
<dbReference type="PANTHER" id="PTHR18952:SF265">
    <property type="entry name" value="CARBONIC ANHYDRASE"/>
    <property type="match status" value="1"/>
</dbReference>
<keyword evidence="3" id="KW-0479">Metal-binding</keyword>
<dbReference type="InterPro" id="IPR041891">
    <property type="entry name" value="Alpha_CA_prokaryot-like"/>
</dbReference>
<keyword evidence="4" id="KW-0862">Zinc</keyword>
<gene>
    <name evidence="9" type="ORF">QQS21_003399</name>
</gene>
<protein>
    <recommendedName>
        <fullName evidence="2">carbonic anhydrase</fullName>
        <ecNumber evidence="2">4.2.1.1</ecNumber>
    </recommendedName>
</protein>
<organism evidence="9 10">
    <name type="scientific">Conoideocrella luteorostrata</name>
    <dbReference type="NCBI Taxonomy" id="1105319"/>
    <lineage>
        <taxon>Eukaryota</taxon>
        <taxon>Fungi</taxon>
        <taxon>Dikarya</taxon>
        <taxon>Ascomycota</taxon>
        <taxon>Pezizomycotina</taxon>
        <taxon>Sordariomycetes</taxon>
        <taxon>Hypocreomycetidae</taxon>
        <taxon>Hypocreales</taxon>
        <taxon>Clavicipitaceae</taxon>
        <taxon>Conoideocrella</taxon>
    </lineage>
</organism>
<accession>A0AAJ0FWF5</accession>
<dbReference type="GO" id="GO:0008270">
    <property type="term" value="F:zinc ion binding"/>
    <property type="evidence" value="ECO:0007669"/>
    <property type="project" value="InterPro"/>
</dbReference>
<name>A0AAJ0FWF5_9HYPO</name>
<sequence>MLSRKGLSLVVAICMRHVFASCGHGTTLQPRSQNGPVDVNTFGYFGPKGPTSWVALDPVKNARCGNGTRQSPINVVPGSLSVIPGAQISIKIPDMPKGADFENRGTTVEVVAEGGTMSIGGVRYTLKQFHFHLPSEHLDNGMSMAMEVHMVWQGDAGKVAVVGFYVDIEDGSSAPNSQPITKRLSLEEKRLLDTRTAGKQENYASQRGLVEASNVLGTVLASVEKIAKPGTRVKTQPLMMSKLVGALSSGSFQT</sequence>
<dbReference type="Gene3D" id="3.10.200.10">
    <property type="entry name" value="Alpha carbonic anhydrase"/>
    <property type="match status" value="1"/>
</dbReference>
<evidence type="ECO:0000313" key="9">
    <source>
        <dbReference type="EMBL" id="KAK2606228.1"/>
    </source>
</evidence>
<dbReference type="SUPFAM" id="SSF51069">
    <property type="entry name" value="Carbonic anhydrase"/>
    <property type="match status" value="1"/>
</dbReference>
<proteinExistence type="inferred from homology"/>
<dbReference type="InterPro" id="IPR023561">
    <property type="entry name" value="Carbonic_anhydrase_a-class"/>
</dbReference>
<feature type="domain" description="Alpha-carbonic anhydrase" evidence="8">
    <location>
        <begin position="40"/>
        <end position="254"/>
    </location>
</feature>
<dbReference type="EC" id="4.2.1.1" evidence="2"/>
<evidence type="ECO:0000313" key="10">
    <source>
        <dbReference type="Proteomes" id="UP001251528"/>
    </source>
</evidence>
<evidence type="ECO:0000256" key="1">
    <source>
        <dbReference type="ARBA" id="ARBA00010718"/>
    </source>
</evidence>
<dbReference type="PROSITE" id="PS51144">
    <property type="entry name" value="ALPHA_CA_2"/>
    <property type="match status" value="1"/>
</dbReference>
<evidence type="ECO:0000256" key="3">
    <source>
        <dbReference type="ARBA" id="ARBA00022723"/>
    </source>
</evidence>
<dbReference type="EMBL" id="JASWJB010000044">
    <property type="protein sequence ID" value="KAK2606228.1"/>
    <property type="molecule type" value="Genomic_DNA"/>
</dbReference>
<evidence type="ECO:0000256" key="4">
    <source>
        <dbReference type="ARBA" id="ARBA00022833"/>
    </source>
</evidence>
<keyword evidence="5" id="KW-0456">Lyase</keyword>
<keyword evidence="7" id="KW-0732">Signal</keyword>
<feature type="chain" id="PRO_5042498766" description="carbonic anhydrase" evidence="7">
    <location>
        <begin position="21"/>
        <end position="254"/>
    </location>
</feature>
<dbReference type="PANTHER" id="PTHR18952">
    <property type="entry name" value="CARBONIC ANHYDRASE"/>
    <property type="match status" value="1"/>
</dbReference>
<comment type="similarity">
    <text evidence="1">Belongs to the alpha-carbonic anhydrase family.</text>
</comment>
<dbReference type="InterPro" id="IPR001148">
    <property type="entry name" value="CA_dom"/>
</dbReference>